<comment type="cofactor">
    <cofactor evidence="2">
        <name>Mg(2+)</name>
        <dbReference type="ChEBI" id="CHEBI:18420"/>
    </cofactor>
</comment>
<dbReference type="AlphaFoldDB" id="A0A926HUW1"/>
<keyword evidence="5 10" id="KW-0031">Aminopeptidase</keyword>
<evidence type="ECO:0000256" key="7">
    <source>
        <dbReference type="ARBA" id="ARBA00022723"/>
    </source>
</evidence>
<dbReference type="GO" id="GO:0008237">
    <property type="term" value="F:metallopeptidase activity"/>
    <property type="evidence" value="ECO:0007669"/>
    <property type="project" value="UniProtKB-KW"/>
</dbReference>
<accession>A0A926HUW1</accession>
<evidence type="ECO:0000313" key="10">
    <source>
        <dbReference type="EMBL" id="MBC8537334.1"/>
    </source>
</evidence>
<evidence type="ECO:0000256" key="8">
    <source>
        <dbReference type="ARBA" id="ARBA00022801"/>
    </source>
</evidence>
<keyword evidence="9" id="KW-0482">Metalloprotease</keyword>
<comment type="similarity">
    <text evidence="4">Belongs to the peptidase M29 family.</text>
</comment>
<evidence type="ECO:0000256" key="9">
    <source>
        <dbReference type="ARBA" id="ARBA00023049"/>
    </source>
</evidence>
<evidence type="ECO:0000256" key="6">
    <source>
        <dbReference type="ARBA" id="ARBA00022670"/>
    </source>
</evidence>
<protein>
    <submittedName>
        <fullName evidence="10">Aminopeptidase</fullName>
    </submittedName>
</protein>
<dbReference type="RefSeq" id="WP_249279269.1">
    <property type="nucleotide sequence ID" value="NZ_JACRSS010000001.1"/>
</dbReference>
<reference evidence="10" key="1">
    <citation type="submission" date="2020-08" db="EMBL/GenBank/DDBJ databases">
        <title>Genome public.</title>
        <authorList>
            <person name="Liu C."/>
            <person name="Sun Q."/>
        </authorList>
    </citation>
    <scope>NUCLEOTIDE SEQUENCE</scope>
    <source>
        <strain evidence="10">NSJ-63</strain>
    </source>
</reference>
<comment type="cofactor">
    <cofactor evidence="3">
        <name>Zn(2+)</name>
        <dbReference type="ChEBI" id="CHEBI:29105"/>
    </cofactor>
</comment>
<keyword evidence="7" id="KW-0479">Metal-binding</keyword>
<dbReference type="Pfam" id="PF02073">
    <property type="entry name" value="Peptidase_M29"/>
    <property type="match status" value="1"/>
</dbReference>
<dbReference type="GO" id="GO:0006508">
    <property type="term" value="P:proteolysis"/>
    <property type="evidence" value="ECO:0007669"/>
    <property type="project" value="UniProtKB-KW"/>
</dbReference>
<dbReference type="Proteomes" id="UP000617951">
    <property type="component" value="Unassembled WGS sequence"/>
</dbReference>
<evidence type="ECO:0000256" key="2">
    <source>
        <dbReference type="ARBA" id="ARBA00001946"/>
    </source>
</evidence>
<evidence type="ECO:0000256" key="1">
    <source>
        <dbReference type="ARBA" id="ARBA00001941"/>
    </source>
</evidence>
<dbReference type="InterPro" id="IPR052170">
    <property type="entry name" value="M29_Exopeptidase"/>
</dbReference>
<sequence>MTDPRMRQLAENLVNYSCAVQPGEKVLIEIFDCEDIVAEELVAAVYRAGGVPFVHMIRPKVQRAWLMNATEEQIREQTKWDMARMSEMDAYIAFRGNDNSSELADVPEEKLNLYQSIYSKSVHSEIRVKKTKWVILRYPNSAMAQLSEMSTRAFEDYYFNVCNLDYGKMDKAMDALKVLMEKTDRVRLVSPGTDIEFSIKGIPAIKCAGKMNVPDGEIYTAPVIDSINGTITFNTPSYNQGFKFTNISLTLKNGVIVEATSNDSERLNKILDTDEGARRVGEFSFGVNPYITRPMCDTLFDEKITGSIHFTPGCAYDDADNGNRSAVHWDLVLIQTKEWGGGEIYFDGKLIRKDGIFVIPELECLNPENLK</sequence>
<dbReference type="SUPFAM" id="SSF144052">
    <property type="entry name" value="Thermophilic metalloprotease-like"/>
    <property type="match status" value="1"/>
</dbReference>
<evidence type="ECO:0000256" key="3">
    <source>
        <dbReference type="ARBA" id="ARBA00001947"/>
    </source>
</evidence>
<dbReference type="GO" id="GO:0046872">
    <property type="term" value="F:metal ion binding"/>
    <property type="evidence" value="ECO:0007669"/>
    <property type="project" value="UniProtKB-KW"/>
</dbReference>
<comment type="cofactor">
    <cofactor evidence="1">
        <name>Co(2+)</name>
        <dbReference type="ChEBI" id="CHEBI:48828"/>
    </cofactor>
</comment>
<proteinExistence type="inferred from homology"/>
<keyword evidence="6" id="KW-0645">Protease</keyword>
<dbReference type="PANTHER" id="PTHR34448:SF1">
    <property type="entry name" value="BLL6088 PROTEIN"/>
    <property type="match status" value="1"/>
</dbReference>
<evidence type="ECO:0000256" key="4">
    <source>
        <dbReference type="ARBA" id="ARBA00008236"/>
    </source>
</evidence>
<gene>
    <name evidence="10" type="ORF">H8693_00090</name>
</gene>
<keyword evidence="8" id="KW-0378">Hydrolase</keyword>
<evidence type="ECO:0000313" key="11">
    <source>
        <dbReference type="Proteomes" id="UP000617951"/>
    </source>
</evidence>
<dbReference type="InterPro" id="IPR000787">
    <property type="entry name" value="Peptidase_M29"/>
</dbReference>
<organism evidence="10 11">
    <name type="scientific">Guopingia tenuis</name>
    <dbReference type="NCBI Taxonomy" id="2763656"/>
    <lineage>
        <taxon>Bacteria</taxon>
        <taxon>Bacillati</taxon>
        <taxon>Bacillota</taxon>
        <taxon>Clostridia</taxon>
        <taxon>Christensenellales</taxon>
        <taxon>Christensenellaceae</taxon>
        <taxon>Guopingia</taxon>
    </lineage>
</organism>
<dbReference type="InterPro" id="IPR035097">
    <property type="entry name" value="M29_N-terminal"/>
</dbReference>
<dbReference type="Gene3D" id="3.40.1830.10">
    <property type="entry name" value="Thermophilic metalloprotease (M29)"/>
    <property type="match status" value="1"/>
</dbReference>
<dbReference type="PANTHER" id="PTHR34448">
    <property type="entry name" value="AMINOPEPTIDASE"/>
    <property type="match status" value="1"/>
</dbReference>
<name>A0A926HUW1_9FIRM</name>
<comment type="caution">
    <text evidence="10">The sequence shown here is derived from an EMBL/GenBank/DDBJ whole genome shotgun (WGS) entry which is preliminary data.</text>
</comment>
<dbReference type="EMBL" id="JACRSS010000001">
    <property type="protein sequence ID" value="MBC8537334.1"/>
    <property type="molecule type" value="Genomic_DNA"/>
</dbReference>
<dbReference type="GO" id="GO:0004177">
    <property type="term" value="F:aminopeptidase activity"/>
    <property type="evidence" value="ECO:0007669"/>
    <property type="project" value="UniProtKB-KW"/>
</dbReference>
<keyword evidence="11" id="KW-1185">Reference proteome</keyword>
<evidence type="ECO:0000256" key="5">
    <source>
        <dbReference type="ARBA" id="ARBA00022438"/>
    </source>
</evidence>